<evidence type="ECO:0000256" key="1">
    <source>
        <dbReference type="SAM" id="SignalP"/>
    </source>
</evidence>
<protein>
    <recommendedName>
        <fullName evidence="4">Secreted protein</fullName>
    </recommendedName>
</protein>
<feature type="signal peptide" evidence="1">
    <location>
        <begin position="1"/>
        <end position="16"/>
    </location>
</feature>
<sequence>MFASNGACSTICVTVATDWLLSTVFLHFGCRVSMVSNPNKHFHAIMDSNTQPVTRQGKLSSAAQATGKTGLPLLLFICVLQAQRISMQKWPVSAFENGI</sequence>
<accession>A0AAV4U834</accession>
<reference evidence="2 3" key="1">
    <citation type="submission" date="2021-06" db="EMBL/GenBank/DDBJ databases">
        <title>Caerostris extrusa draft genome.</title>
        <authorList>
            <person name="Kono N."/>
            <person name="Arakawa K."/>
        </authorList>
    </citation>
    <scope>NUCLEOTIDE SEQUENCE [LARGE SCALE GENOMIC DNA]</scope>
</reference>
<keyword evidence="1" id="KW-0732">Signal</keyword>
<dbReference type="AlphaFoldDB" id="A0AAV4U834"/>
<evidence type="ECO:0008006" key="4">
    <source>
        <dbReference type="Google" id="ProtNLM"/>
    </source>
</evidence>
<dbReference type="EMBL" id="BPLR01012408">
    <property type="protein sequence ID" value="GIY53790.1"/>
    <property type="molecule type" value="Genomic_DNA"/>
</dbReference>
<proteinExistence type="predicted"/>
<evidence type="ECO:0000313" key="2">
    <source>
        <dbReference type="EMBL" id="GIY53790.1"/>
    </source>
</evidence>
<gene>
    <name evidence="2" type="ORF">CEXT_626201</name>
</gene>
<organism evidence="2 3">
    <name type="scientific">Caerostris extrusa</name>
    <name type="common">Bark spider</name>
    <name type="synonym">Caerostris bankana</name>
    <dbReference type="NCBI Taxonomy" id="172846"/>
    <lineage>
        <taxon>Eukaryota</taxon>
        <taxon>Metazoa</taxon>
        <taxon>Ecdysozoa</taxon>
        <taxon>Arthropoda</taxon>
        <taxon>Chelicerata</taxon>
        <taxon>Arachnida</taxon>
        <taxon>Araneae</taxon>
        <taxon>Araneomorphae</taxon>
        <taxon>Entelegynae</taxon>
        <taxon>Araneoidea</taxon>
        <taxon>Araneidae</taxon>
        <taxon>Caerostris</taxon>
    </lineage>
</organism>
<keyword evidence="3" id="KW-1185">Reference proteome</keyword>
<evidence type="ECO:0000313" key="3">
    <source>
        <dbReference type="Proteomes" id="UP001054945"/>
    </source>
</evidence>
<comment type="caution">
    <text evidence="2">The sequence shown here is derived from an EMBL/GenBank/DDBJ whole genome shotgun (WGS) entry which is preliminary data.</text>
</comment>
<feature type="chain" id="PRO_5043752798" description="Secreted protein" evidence="1">
    <location>
        <begin position="17"/>
        <end position="99"/>
    </location>
</feature>
<name>A0AAV4U834_CAEEX</name>
<dbReference type="Proteomes" id="UP001054945">
    <property type="component" value="Unassembled WGS sequence"/>
</dbReference>